<comment type="subcellular location">
    <subcellularLocation>
        <location evidence="12">Cell projection</location>
        <location evidence="12">Cilium</location>
        <location evidence="12">Flagellum membrane</location>
        <topology evidence="12">Single-pass type I membrane protein</topology>
    </subcellularLocation>
</comment>
<dbReference type="PANTHER" id="PTHR33722:SF1">
    <property type="entry name" value="CATION CHANNEL SPERM-ASSOCIATED AUXILIARY SUBUNIT DELTA"/>
    <property type="match status" value="1"/>
</dbReference>
<dbReference type="KEGG" id="nve:5505058"/>
<evidence type="ECO:0000256" key="10">
    <source>
        <dbReference type="ARBA" id="ARBA00023180"/>
    </source>
</evidence>
<keyword evidence="4 14" id="KW-0732">Signal</keyword>
<keyword evidence="8 13" id="KW-0472">Membrane</keyword>
<evidence type="ECO:0000256" key="2">
    <source>
        <dbReference type="ARBA" id="ARBA00022475"/>
    </source>
</evidence>
<evidence type="ECO:0000256" key="14">
    <source>
        <dbReference type="SAM" id="SignalP"/>
    </source>
</evidence>
<keyword evidence="17" id="KW-1185">Reference proteome</keyword>
<dbReference type="Proteomes" id="UP000001593">
    <property type="component" value="Unassembled WGS sequence"/>
</dbReference>
<feature type="domain" description="CATSPERD/E C-terminal" evidence="15">
    <location>
        <begin position="175"/>
        <end position="359"/>
    </location>
</feature>
<evidence type="ECO:0000256" key="4">
    <source>
        <dbReference type="ARBA" id="ARBA00022729"/>
    </source>
</evidence>
<keyword evidence="7" id="KW-0969">Cilium</keyword>
<evidence type="ECO:0000313" key="17">
    <source>
        <dbReference type="Proteomes" id="UP000001593"/>
    </source>
</evidence>
<dbReference type="PANTHER" id="PTHR33722">
    <property type="entry name" value="CATION CHANNEL SPERM-ASSOCIATED PROTEIN SUBUNIT DELTA-RELATED"/>
    <property type="match status" value="1"/>
</dbReference>
<sequence length="369" mass="41605">MVAFCMNRVSSGVIIIFAALSSFSVGQNTCPKQKVLLHNVSPQYYLDKGERIEVWAKMIPEAWQDNRLIGGVSDPSLLLFNMTSVQASTAFKEVITRNVTAAITSKPNINQSRASHKSEFFIQAFSEDASCEALRVATNISIGCPPYRHIQPRRLTFLGCNELLSRSQVVNTSFEHENEYDVHKYGCPQQVKIDEPFVPEFDLYDKDQYVRAVTANMIMWEENGRSSYKYSLTMREAGCLKPAQSWKKMSNNFLLSLNESWTRENYQSCFEAGDATTRGDLDAQYQIVNSTGGSRLKWTSPGLYVFNVRVVDPEFSYCDLVTQFAVLVQEPPPGGFVIPTFLVLGCSCVSIFIILIAMYLTVEYCIECT</sequence>
<evidence type="ECO:0000256" key="3">
    <source>
        <dbReference type="ARBA" id="ARBA00022692"/>
    </source>
</evidence>
<dbReference type="EMBL" id="DS469756">
    <property type="protein sequence ID" value="EDO33820.1"/>
    <property type="molecule type" value="Genomic_DNA"/>
</dbReference>
<dbReference type="Pfam" id="PF22850">
    <property type="entry name" value="CATSPERD-E_C"/>
    <property type="match status" value="1"/>
</dbReference>
<keyword evidence="10" id="KW-0325">Glycoprotein</keyword>
<evidence type="ECO:0000256" key="6">
    <source>
        <dbReference type="ARBA" id="ARBA00022989"/>
    </source>
</evidence>
<dbReference type="InterPro" id="IPR053814">
    <property type="entry name" value="CATSPERD/E_C"/>
</dbReference>
<dbReference type="STRING" id="45351.A7SR67"/>
<reference evidence="16 17" key="1">
    <citation type="journal article" date="2007" name="Science">
        <title>Sea anemone genome reveals ancestral eumetazoan gene repertoire and genomic organization.</title>
        <authorList>
            <person name="Putnam N.H."/>
            <person name="Srivastava M."/>
            <person name="Hellsten U."/>
            <person name="Dirks B."/>
            <person name="Chapman J."/>
            <person name="Salamov A."/>
            <person name="Terry A."/>
            <person name="Shapiro H."/>
            <person name="Lindquist E."/>
            <person name="Kapitonov V.V."/>
            <person name="Jurka J."/>
            <person name="Genikhovich G."/>
            <person name="Grigoriev I.V."/>
            <person name="Lucas S.M."/>
            <person name="Steele R.E."/>
            <person name="Finnerty J.R."/>
            <person name="Technau U."/>
            <person name="Martindale M.Q."/>
            <person name="Rokhsar D.S."/>
        </authorList>
    </citation>
    <scope>NUCLEOTIDE SEQUENCE [LARGE SCALE GENOMIC DNA]</scope>
    <source>
        <strain evidence="17">CH2 X CH6</strain>
    </source>
</reference>
<keyword evidence="11" id="KW-0966">Cell projection</keyword>
<feature type="chain" id="PRO_5002715431" description="CATSPERD/E C-terminal domain-containing protein" evidence="14">
    <location>
        <begin position="27"/>
        <end position="369"/>
    </location>
</feature>
<evidence type="ECO:0000259" key="15">
    <source>
        <dbReference type="Pfam" id="PF22850"/>
    </source>
</evidence>
<dbReference type="InParanoid" id="A7SR67"/>
<dbReference type="eggNOG" id="ENOG502R8SD">
    <property type="taxonomic scope" value="Eukaryota"/>
</dbReference>
<comment type="similarity">
    <text evidence="1">Belongs to the CATSPERD family.</text>
</comment>
<keyword evidence="3 13" id="KW-0812">Transmembrane</keyword>
<name>A7SR67_NEMVE</name>
<dbReference type="AlphaFoldDB" id="A7SR67"/>
<dbReference type="PhylomeDB" id="A7SR67"/>
<evidence type="ECO:0000256" key="7">
    <source>
        <dbReference type="ARBA" id="ARBA00023069"/>
    </source>
</evidence>
<keyword evidence="5" id="KW-0282">Flagellum</keyword>
<dbReference type="OMA" id="IMWEENG"/>
<dbReference type="HOGENOM" id="CLU_750752_0_0_1"/>
<evidence type="ECO:0000256" key="1">
    <source>
        <dbReference type="ARBA" id="ARBA00010246"/>
    </source>
</evidence>
<proteinExistence type="inferred from homology"/>
<dbReference type="InterPro" id="IPR028751">
    <property type="entry name" value="CATSPERD/E"/>
</dbReference>
<evidence type="ECO:0000256" key="11">
    <source>
        <dbReference type="ARBA" id="ARBA00023273"/>
    </source>
</evidence>
<keyword evidence="9" id="KW-1015">Disulfide bond</keyword>
<evidence type="ECO:0000256" key="12">
    <source>
        <dbReference type="ARBA" id="ARBA00037793"/>
    </source>
</evidence>
<dbReference type="GO" id="GO:0036128">
    <property type="term" value="C:CatSper complex"/>
    <property type="evidence" value="ECO:0007669"/>
    <property type="project" value="InterPro"/>
</dbReference>
<feature type="transmembrane region" description="Helical" evidence="13">
    <location>
        <begin position="336"/>
        <end position="362"/>
    </location>
</feature>
<keyword evidence="2" id="KW-1003">Cell membrane</keyword>
<gene>
    <name evidence="16" type="ORF">NEMVEDRAFT_v1g246879</name>
</gene>
<organism evidence="16 17">
    <name type="scientific">Nematostella vectensis</name>
    <name type="common">Starlet sea anemone</name>
    <dbReference type="NCBI Taxonomy" id="45351"/>
    <lineage>
        <taxon>Eukaryota</taxon>
        <taxon>Metazoa</taxon>
        <taxon>Cnidaria</taxon>
        <taxon>Anthozoa</taxon>
        <taxon>Hexacorallia</taxon>
        <taxon>Actiniaria</taxon>
        <taxon>Edwardsiidae</taxon>
        <taxon>Nematostella</taxon>
    </lineage>
</organism>
<feature type="signal peptide" evidence="14">
    <location>
        <begin position="1"/>
        <end position="26"/>
    </location>
</feature>
<keyword evidence="6 13" id="KW-1133">Transmembrane helix</keyword>
<evidence type="ECO:0000256" key="9">
    <source>
        <dbReference type="ARBA" id="ARBA00023157"/>
    </source>
</evidence>
<evidence type="ECO:0000256" key="8">
    <source>
        <dbReference type="ARBA" id="ARBA00023136"/>
    </source>
</evidence>
<evidence type="ECO:0000256" key="13">
    <source>
        <dbReference type="SAM" id="Phobius"/>
    </source>
</evidence>
<evidence type="ECO:0000313" key="16">
    <source>
        <dbReference type="EMBL" id="EDO33820.1"/>
    </source>
</evidence>
<accession>A7SR67</accession>
<evidence type="ECO:0000256" key="5">
    <source>
        <dbReference type="ARBA" id="ARBA00022846"/>
    </source>
</evidence>
<protein>
    <recommendedName>
        <fullName evidence="15">CATSPERD/E C-terminal domain-containing protein</fullName>
    </recommendedName>
</protein>